<dbReference type="GO" id="GO:0022857">
    <property type="term" value="F:transmembrane transporter activity"/>
    <property type="evidence" value="ECO:0007669"/>
    <property type="project" value="InterPro"/>
</dbReference>
<evidence type="ECO:0000256" key="2">
    <source>
        <dbReference type="ARBA" id="ARBA00010992"/>
    </source>
</evidence>
<dbReference type="EMBL" id="AP025739">
    <property type="protein sequence ID" value="BDI30456.1"/>
    <property type="molecule type" value="Genomic_DNA"/>
</dbReference>
<evidence type="ECO:0000256" key="1">
    <source>
        <dbReference type="ARBA" id="ARBA00004651"/>
    </source>
</evidence>
<protein>
    <submittedName>
        <fullName evidence="10">MFS transporter</fullName>
    </submittedName>
</protein>
<accession>A0A402CVN7</accession>
<dbReference type="InterPro" id="IPR003663">
    <property type="entry name" value="Sugar/inositol_transpt"/>
</dbReference>
<keyword evidence="4" id="KW-1003">Cell membrane</keyword>
<dbReference type="InterPro" id="IPR047984">
    <property type="entry name" value="XylE-like"/>
</dbReference>
<keyword evidence="6" id="KW-0812">Transmembrane</keyword>
<reference evidence="10 11" key="1">
    <citation type="journal article" date="2019" name="Int. J. Syst. Evol. Microbiol.">
        <title>Capsulimonas corticalis gen. nov., sp. nov., an aerobic capsulated bacterium, of a novel bacterial order, Capsulimonadales ord. nov., of the class Armatimonadia of the phylum Armatimonadetes.</title>
        <authorList>
            <person name="Li J."/>
            <person name="Kudo C."/>
            <person name="Tonouchi A."/>
        </authorList>
    </citation>
    <scope>NUCLEOTIDE SEQUENCE [LARGE SCALE GENOMIC DNA]</scope>
    <source>
        <strain evidence="10 11">AX-7</strain>
    </source>
</reference>
<evidence type="ECO:0000256" key="6">
    <source>
        <dbReference type="ARBA" id="ARBA00022692"/>
    </source>
</evidence>
<dbReference type="Pfam" id="PF00083">
    <property type="entry name" value="Sugar_tr"/>
    <property type="match status" value="1"/>
</dbReference>
<dbReference type="GO" id="GO:0005886">
    <property type="term" value="C:plasma membrane"/>
    <property type="evidence" value="ECO:0007669"/>
    <property type="project" value="UniProtKB-SubCell"/>
</dbReference>
<name>A0A402CVN7_9BACT</name>
<evidence type="ECO:0000256" key="8">
    <source>
        <dbReference type="ARBA" id="ARBA00023136"/>
    </source>
</evidence>
<dbReference type="KEGG" id="ccot:CCAX7_25070"/>
<keyword evidence="7" id="KW-1133">Transmembrane helix</keyword>
<gene>
    <name evidence="10" type="ORF">CCAX7_25070</name>
</gene>
<evidence type="ECO:0000256" key="3">
    <source>
        <dbReference type="ARBA" id="ARBA00022448"/>
    </source>
</evidence>
<comment type="similarity">
    <text evidence="2 9">Belongs to the major facilitator superfamily. Sugar transporter (TC 2.A.1.1) family.</text>
</comment>
<dbReference type="OrthoDB" id="9783823at2"/>
<dbReference type="PRINTS" id="PR00171">
    <property type="entry name" value="SUGRTRNSPORT"/>
</dbReference>
<dbReference type="InterPro" id="IPR005829">
    <property type="entry name" value="Sugar_transporter_CS"/>
</dbReference>
<evidence type="ECO:0000256" key="5">
    <source>
        <dbReference type="ARBA" id="ARBA00022597"/>
    </source>
</evidence>
<dbReference type="InterPro" id="IPR050814">
    <property type="entry name" value="Myo-inositol_Transporter"/>
</dbReference>
<keyword evidence="8" id="KW-0472">Membrane</keyword>
<sequence>MLIDQNRSQTNISAVQINSAYVWLISIVAALGGLLFGYDWVVIGGAKPFFESFFQIKSASASGWVNSCALLGCLIGAIVAGTMSDRLGRKRLLIASALLFTVTSIGNALANSFETFVTWRILGGVAIGLASSLSPLYISEVAPANVRGRLVAVNQLTVVVGILLAQFIDFYVVRNLPAGATDEFIRTSWYGQQGWRWMFALTAVPSVLFFVCMFFVPESPRWQMTKGILGPARETLSRIGGPAYADEIESDQAALSAQDQEKATFRDLLHPRMARVFMIGVTLAVFQQWCGINVIFNYAEDIFKAAGYDISSVLKNIAWTGSVNLIFTFVSMGLIDRGRRPLMLFGSAALAVIYGVMGFCYHAGVQGAPLLILVLAAIACYSASLAPVTWVVISEIFPNRIRGAAVSVAVGALWIASFILTFTFPLLNAKLGPSGTFWLYSVICAMGFAFIVRSLPETKGKTLEQLEKELAP</sequence>
<evidence type="ECO:0000256" key="7">
    <source>
        <dbReference type="ARBA" id="ARBA00022989"/>
    </source>
</evidence>
<evidence type="ECO:0000313" key="10">
    <source>
        <dbReference type="EMBL" id="BDI30456.1"/>
    </source>
</evidence>
<dbReference type="InterPro" id="IPR036259">
    <property type="entry name" value="MFS_trans_sf"/>
</dbReference>
<evidence type="ECO:0000256" key="9">
    <source>
        <dbReference type="RuleBase" id="RU003346"/>
    </source>
</evidence>
<comment type="subcellular location">
    <subcellularLocation>
        <location evidence="1">Cell membrane</location>
        <topology evidence="1">Multi-pass membrane protein</topology>
    </subcellularLocation>
</comment>
<dbReference type="NCBIfam" id="TIGR00879">
    <property type="entry name" value="SP"/>
    <property type="match status" value="1"/>
</dbReference>
<dbReference type="RefSeq" id="WP_119321519.1">
    <property type="nucleotide sequence ID" value="NZ_AP025739.1"/>
</dbReference>
<dbReference type="SUPFAM" id="SSF103473">
    <property type="entry name" value="MFS general substrate transporter"/>
    <property type="match status" value="1"/>
</dbReference>
<dbReference type="PROSITE" id="PS00217">
    <property type="entry name" value="SUGAR_TRANSPORT_2"/>
    <property type="match status" value="1"/>
</dbReference>
<evidence type="ECO:0000256" key="4">
    <source>
        <dbReference type="ARBA" id="ARBA00022475"/>
    </source>
</evidence>
<keyword evidence="5" id="KW-0762">Sugar transport</keyword>
<dbReference type="CDD" id="cd17359">
    <property type="entry name" value="MFS_XylE_like"/>
    <property type="match status" value="1"/>
</dbReference>
<dbReference type="PANTHER" id="PTHR48020">
    <property type="entry name" value="PROTON MYO-INOSITOL COTRANSPORTER"/>
    <property type="match status" value="1"/>
</dbReference>
<dbReference type="InterPro" id="IPR005828">
    <property type="entry name" value="MFS_sugar_transport-like"/>
</dbReference>
<dbReference type="Gene3D" id="1.20.1250.20">
    <property type="entry name" value="MFS general substrate transporter like domains"/>
    <property type="match status" value="2"/>
</dbReference>
<dbReference type="InterPro" id="IPR020846">
    <property type="entry name" value="MFS_dom"/>
</dbReference>
<dbReference type="Proteomes" id="UP000287394">
    <property type="component" value="Chromosome"/>
</dbReference>
<dbReference type="FunFam" id="1.20.1250.20:FF:000122">
    <property type="entry name" value="D-xylose transporter XylE"/>
    <property type="match status" value="1"/>
</dbReference>
<evidence type="ECO:0000313" key="11">
    <source>
        <dbReference type="Proteomes" id="UP000287394"/>
    </source>
</evidence>
<dbReference type="PANTHER" id="PTHR48020:SF12">
    <property type="entry name" value="PROTON MYO-INOSITOL COTRANSPORTER"/>
    <property type="match status" value="1"/>
</dbReference>
<organism evidence="10 11">
    <name type="scientific">Capsulimonas corticalis</name>
    <dbReference type="NCBI Taxonomy" id="2219043"/>
    <lineage>
        <taxon>Bacteria</taxon>
        <taxon>Bacillati</taxon>
        <taxon>Armatimonadota</taxon>
        <taxon>Armatimonadia</taxon>
        <taxon>Capsulimonadales</taxon>
        <taxon>Capsulimonadaceae</taxon>
        <taxon>Capsulimonas</taxon>
    </lineage>
</organism>
<keyword evidence="3 9" id="KW-0813">Transport</keyword>
<proteinExistence type="inferred from homology"/>
<dbReference type="PROSITE" id="PS00216">
    <property type="entry name" value="SUGAR_TRANSPORT_1"/>
    <property type="match status" value="1"/>
</dbReference>
<dbReference type="PROSITE" id="PS50850">
    <property type="entry name" value="MFS"/>
    <property type="match status" value="1"/>
</dbReference>
<dbReference type="AlphaFoldDB" id="A0A402CVN7"/>
<keyword evidence="11" id="KW-1185">Reference proteome</keyword>